<dbReference type="Proteomes" id="UP000030641">
    <property type="component" value="Unassembled WGS sequence"/>
</dbReference>
<dbReference type="EMBL" id="KL584755">
    <property type="protein sequence ID" value="KEQ97113.1"/>
    <property type="molecule type" value="Genomic_DNA"/>
</dbReference>
<evidence type="ECO:0000256" key="5">
    <source>
        <dbReference type="SAM" id="MobiDB-lite"/>
    </source>
</evidence>
<evidence type="ECO:0000256" key="4">
    <source>
        <dbReference type="ARBA" id="ARBA00023136"/>
    </source>
</evidence>
<feature type="transmembrane region" description="Helical" evidence="6">
    <location>
        <begin position="128"/>
        <end position="148"/>
    </location>
</feature>
<dbReference type="InParanoid" id="A0A074YH61"/>
<dbReference type="GO" id="GO:0016020">
    <property type="term" value="C:membrane"/>
    <property type="evidence" value="ECO:0007669"/>
    <property type="project" value="UniProtKB-SubCell"/>
</dbReference>
<feature type="compositionally biased region" description="Polar residues" evidence="5">
    <location>
        <begin position="730"/>
        <end position="750"/>
    </location>
</feature>
<evidence type="ECO:0000259" key="7">
    <source>
        <dbReference type="Pfam" id="PF13886"/>
    </source>
</evidence>
<feature type="transmembrane region" description="Helical" evidence="6">
    <location>
        <begin position="28"/>
        <end position="50"/>
    </location>
</feature>
<feature type="region of interest" description="Disordered" evidence="5">
    <location>
        <begin position="872"/>
        <end position="896"/>
    </location>
</feature>
<comment type="subcellular location">
    <subcellularLocation>
        <location evidence="1">Membrane</location>
        <topology evidence="1">Multi-pass membrane protein</topology>
    </subcellularLocation>
</comment>
<feature type="transmembrane region" description="Helical" evidence="6">
    <location>
        <begin position="102"/>
        <end position="121"/>
    </location>
</feature>
<evidence type="ECO:0000313" key="8">
    <source>
        <dbReference type="EMBL" id="KEQ97113.1"/>
    </source>
</evidence>
<keyword evidence="4 6" id="KW-0472">Membrane</keyword>
<feature type="compositionally biased region" description="Low complexity" evidence="5">
    <location>
        <begin position="752"/>
        <end position="772"/>
    </location>
</feature>
<feature type="compositionally biased region" description="Basic and acidic residues" evidence="5">
    <location>
        <begin position="355"/>
        <end position="371"/>
    </location>
</feature>
<dbReference type="PANTHER" id="PTHR39469:SF1">
    <property type="entry name" value="DUF4203 DOMAIN-CONTAINING PROTEIN"/>
    <property type="match status" value="1"/>
</dbReference>
<dbReference type="RefSeq" id="XP_013345528.1">
    <property type="nucleotide sequence ID" value="XM_013490074.1"/>
</dbReference>
<feature type="transmembrane region" description="Helical" evidence="6">
    <location>
        <begin position="185"/>
        <end position="208"/>
    </location>
</feature>
<accession>A0A074YH61</accession>
<sequence length="930" mass="102368">MNSNNGTDTSSELPAKDGLPFQPRLTPAFGLGGAILLLTGLAYAVLSIRIKRLFLSSNPYDCLLTKYHRLHASLSCALFVSLCVTVLVIFARPEYAHRIDDATQGGYLVAIILPSILLAFLSQKYCVTVSRILGCFLGGFCFCMWLEVLSPGGVISSSNGLAILIMITSVAGCVPLYFQKTRDPALIISSAFSGATALVLGIDCFSRAGLKEFWVYTWHLHRDEIFGYEIPPYPMTRLIKVEIGLVPVLFLLGLLSQIKFYIPIRARKQREAIEAAQLREIEEQRDAETSREFHTKNQKRLNDWEKRHAEKKKPGVELTQISPVSPLKQSRRARAFAKITPKSLTRTRGVTTEMQQRDDEILPVEASRDDPDAVVQPQHPSSPHGFRSLRPKSFPPPPIVSQSDGESRSSSDGIDYVNVGSESPRLPYFGDRVSSLGLPLDLEDAEVNMASELPDFENGASAASQRSRKDEDPEPAVTQVFAQNSGFEQDALQNSHAGQADVSKQPLNQEMIAEVPQDSTNVPQGLGATDSTGSLGRAVFSKLSAMEAQKEGDIMERTSEWRKTLALAQRASLSTIGDEPSLWFGFEGTHAAEIDAEQLDGQGLVISNQPQHVLARTGARKRPKSQRASIVDDTPAILPTAIESARVRERNSTLPMLETGSSLLDRLTTTSTQKTRVSALVADVHVAQEESGVERRFSKLPKELARQSPDSDDMTLAQKRKSLIDARRMSASQVSTEMSYAPRASSSMDCQSPAHTTARTTPATSSPSRPYAQPVFAKVAHPLRGAYPMPPCEPFHPLTSAAKGTQWRESIGPSTYDGMMNHAYLEDKPAPAIQKNGIRSPPVPRRQSVPVHGASVKTLFNQIEQAEVERHRGTDPISATQMKTSADAARDRSKLEKRRRSMQATEMMMGPRGQEIHQAHMRKMQRQAQV</sequence>
<feature type="compositionally biased region" description="Polar residues" evidence="5">
    <location>
        <begin position="342"/>
        <end position="354"/>
    </location>
</feature>
<feature type="transmembrane region" description="Helical" evidence="6">
    <location>
        <begin position="70"/>
        <end position="90"/>
    </location>
</feature>
<evidence type="ECO:0000313" key="9">
    <source>
        <dbReference type="Proteomes" id="UP000030641"/>
    </source>
</evidence>
<evidence type="ECO:0000256" key="6">
    <source>
        <dbReference type="SAM" id="Phobius"/>
    </source>
</evidence>
<organism evidence="8 9">
    <name type="scientific">Aureobasidium subglaciale (strain EXF-2481)</name>
    <name type="common">Aureobasidium pullulans var. subglaciale</name>
    <dbReference type="NCBI Taxonomy" id="1043005"/>
    <lineage>
        <taxon>Eukaryota</taxon>
        <taxon>Fungi</taxon>
        <taxon>Dikarya</taxon>
        <taxon>Ascomycota</taxon>
        <taxon>Pezizomycotina</taxon>
        <taxon>Dothideomycetes</taxon>
        <taxon>Dothideomycetidae</taxon>
        <taxon>Dothideales</taxon>
        <taxon>Saccotheciaceae</taxon>
        <taxon>Aureobasidium</taxon>
    </lineage>
</organism>
<dbReference type="OrthoDB" id="102260at2759"/>
<evidence type="ECO:0000256" key="1">
    <source>
        <dbReference type="ARBA" id="ARBA00004141"/>
    </source>
</evidence>
<keyword evidence="2 6" id="KW-0812">Transmembrane</keyword>
<feature type="region of interest" description="Disordered" evidence="5">
    <location>
        <begin position="452"/>
        <end position="475"/>
    </location>
</feature>
<evidence type="ECO:0000256" key="2">
    <source>
        <dbReference type="ARBA" id="ARBA00022692"/>
    </source>
</evidence>
<dbReference type="GeneID" id="25371997"/>
<gene>
    <name evidence="8" type="ORF">AUEXF2481DRAFT_87690</name>
</gene>
<dbReference type="InterPro" id="IPR025256">
    <property type="entry name" value="TM7S3/TM198-like_dom"/>
</dbReference>
<name>A0A074YH61_AURSE</name>
<protein>
    <recommendedName>
        <fullName evidence="7">TM7S3/TM198-like domain-containing protein</fullName>
    </recommendedName>
</protein>
<reference evidence="8 9" key="1">
    <citation type="journal article" date="2014" name="BMC Genomics">
        <title>Genome sequencing of four Aureobasidium pullulans varieties: biotechnological potential, stress tolerance, and description of new species.</title>
        <authorList>
            <person name="Gostin Ar C."/>
            <person name="Ohm R.A."/>
            <person name="Kogej T."/>
            <person name="Sonjak S."/>
            <person name="Turk M."/>
            <person name="Zajc J."/>
            <person name="Zalar P."/>
            <person name="Grube M."/>
            <person name="Sun H."/>
            <person name="Han J."/>
            <person name="Sharma A."/>
            <person name="Chiniquy J."/>
            <person name="Ngan C.Y."/>
            <person name="Lipzen A."/>
            <person name="Barry K."/>
            <person name="Grigoriev I.V."/>
            <person name="Gunde-Cimerman N."/>
        </authorList>
    </citation>
    <scope>NUCLEOTIDE SEQUENCE [LARGE SCALE GENOMIC DNA]</scope>
    <source>
        <strain evidence="8 9">EXF-2481</strain>
    </source>
</reference>
<dbReference type="HOGENOM" id="CLU_326764_0_0_1"/>
<dbReference type="STRING" id="1043005.A0A074YH61"/>
<dbReference type="AlphaFoldDB" id="A0A074YH61"/>
<dbReference type="PANTHER" id="PTHR39469">
    <property type="entry name" value="CHROMOSOME 1, WHOLE GENOME SHOTGUN SEQUENCE"/>
    <property type="match status" value="1"/>
</dbReference>
<feature type="region of interest" description="Disordered" evidence="5">
    <location>
        <begin position="322"/>
        <end position="428"/>
    </location>
</feature>
<dbReference type="Pfam" id="PF13886">
    <property type="entry name" value="TM7S3_TM198"/>
    <property type="match status" value="1"/>
</dbReference>
<evidence type="ECO:0000256" key="3">
    <source>
        <dbReference type="ARBA" id="ARBA00022989"/>
    </source>
</evidence>
<dbReference type="OMA" id="MSTMKVE"/>
<feature type="transmembrane region" description="Helical" evidence="6">
    <location>
        <begin position="160"/>
        <end position="178"/>
    </location>
</feature>
<proteinExistence type="predicted"/>
<keyword evidence="3 6" id="KW-1133">Transmembrane helix</keyword>
<feature type="region of interest" description="Disordered" evidence="5">
    <location>
        <begin position="723"/>
        <end position="772"/>
    </location>
</feature>
<feature type="compositionally biased region" description="Low complexity" evidence="5">
    <location>
        <begin position="401"/>
        <end position="413"/>
    </location>
</feature>
<keyword evidence="9" id="KW-1185">Reference proteome</keyword>
<feature type="domain" description="TM7S3/TM198-like" evidence="7">
    <location>
        <begin position="66"/>
        <end position="258"/>
    </location>
</feature>